<dbReference type="PANTHER" id="PTHR43854:SF1">
    <property type="entry name" value="INDOLEPYRUVATE OXIDOREDUCTASE SUBUNIT IORB"/>
    <property type="match status" value="1"/>
</dbReference>
<proteinExistence type="predicted"/>
<feature type="domain" description="Pyruvate/ketoisovalerate oxidoreductase catalytic" evidence="3">
    <location>
        <begin position="56"/>
        <end position="222"/>
    </location>
</feature>
<keyword evidence="2" id="KW-0812">Transmembrane</keyword>
<feature type="transmembrane region" description="Helical" evidence="2">
    <location>
        <begin position="50"/>
        <end position="68"/>
    </location>
</feature>
<keyword evidence="2" id="KW-1133">Transmembrane helix</keyword>
<keyword evidence="2" id="KW-0472">Membrane</keyword>
<dbReference type="GO" id="GO:0016903">
    <property type="term" value="F:oxidoreductase activity, acting on the aldehyde or oxo group of donors"/>
    <property type="evidence" value="ECO:0007669"/>
    <property type="project" value="InterPro"/>
</dbReference>
<sequence>MNWHVLLFILTMIVSKSIPLNAWVVLFAYRFVLKMQLYRLRSRNMKPVRLIIVAVGGQGNLLASRILGEAAMAANIPVGMSEIHGMAQRGGVVESALIFGNARSTIISDFEADILIGFEPSETLRALKKCNKHASVITNMNPLPPFTVNIGKGEYPDLELTQNLIQRKIKRLYCLNATDLACQAGNILSVNVVLLGALTATGLIPLSETQMRDAVRKTVKKHLLMLI</sequence>
<evidence type="ECO:0000259" key="3">
    <source>
        <dbReference type="Pfam" id="PF01558"/>
    </source>
</evidence>
<dbReference type="Proteomes" id="UP000189670">
    <property type="component" value="Unassembled WGS sequence"/>
</dbReference>
<accession>A0A1V1P4M6</accession>
<keyword evidence="1" id="KW-0560">Oxidoreductase</keyword>
<dbReference type="Pfam" id="PF01558">
    <property type="entry name" value="POR"/>
    <property type="match status" value="1"/>
</dbReference>
<evidence type="ECO:0000313" key="5">
    <source>
        <dbReference type="Proteomes" id="UP000189670"/>
    </source>
</evidence>
<organism evidence="4 5">
    <name type="scientific">Candidatus Magnetoglobus multicellularis str. Araruama</name>
    <dbReference type="NCBI Taxonomy" id="890399"/>
    <lineage>
        <taxon>Bacteria</taxon>
        <taxon>Pseudomonadati</taxon>
        <taxon>Thermodesulfobacteriota</taxon>
        <taxon>Desulfobacteria</taxon>
        <taxon>Desulfobacterales</taxon>
        <taxon>Desulfobacteraceae</taxon>
        <taxon>Candidatus Magnetoglobus</taxon>
    </lineage>
</organism>
<gene>
    <name evidence="4" type="ORF">OMM_03731</name>
</gene>
<dbReference type="InterPro" id="IPR002869">
    <property type="entry name" value="Pyrv_flavodox_OxRed_cen"/>
</dbReference>
<dbReference type="InterPro" id="IPR052198">
    <property type="entry name" value="IorB_Oxidoreductase"/>
</dbReference>
<dbReference type="SUPFAM" id="SSF53323">
    <property type="entry name" value="Pyruvate-ferredoxin oxidoreductase, PFOR, domain III"/>
    <property type="match status" value="1"/>
</dbReference>
<evidence type="ECO:0000256" key="1">
    <source>
        <dbReference type="ARBA" id="ARBA00023002"/>
    </source>
</evidence>
<dbReference type="EMBL" id="ATBP01000571">
    <property type="protein sequence ID" value="ETR69743.1"/>
    <property type="molecule type" value="Genomic_DNA"/>
</dbReference>
<evidence type="ECO:0000313" key="4">
    <source>
        <dbReference type="EMBL" id="ETR69743.1"/>
    </source>
</evidence>
<evidence type="ECO:0000256" key="2">
    <source>
        <dbReference type="SAM" id="Phobius"/>
    </source>
</evidence>
<comment type="caution">
    <text evidence="4">The sequence shown here is derived from an EMBL/GenBank/DDBJ whole genome shotgun (WGS) entry which is preliminary data.</text>
</comment>
<dbReference type="Gene3D" id="3.40.920.10">
    <property type="entry name" value="Pyruvate-ferredoxin oxidoreductase, PFOR, domain III"/>
    <property type="match status" value="1"/>
</dbReference>
<name>A0A1V1P4M6_9BACT</name>
<keyword evidence="4" id="KW-0670">Pyruvate</keyword>
<dbReference type="PANTHER" id="PTHR43854">
    <property type="entry name" value="INDOLEPYRUVATE OXIDOREDUCTASE SUBUNIT IORB"/>
    <property type="match status" value="1"/>
</dbReference>
<feature type="transmembrane region" description="Helical" evidence="2">
    <location>
        <begin position="6"/>
        <end position="29"/>
    </location>
</feature>
<dbReference type="InterPro" id="IPR019752">
    <property type="entry name" value="Pyrv/ketoisovalerate_OxRed_cat"/>
</dbReference>
<protein>
    <submittedName>
        <fullName evidence="4">Indolepyruvate ferredoxin oxidoreductase, beta subunit</fullName>
    </submittedName>
</protein>
<dbReference type="AlphaFoldDB" id="A0A1V1P4M6"/>
<reference evidence="5" key="1">
    <citation type="submission" date="2012-11" db="EMBL/GenBank/DDBJ databases">
        <authorList>
            <person name="Lucero-Rivera Y.E."/>
            <person name="Tovar-Ramirez D."/>
        </authorList>
    </citation>
    <scope>NUCLEOTIDE SEQUENCE [LARGE SCALE GENOMIC DNA]</scope>
    <source>
        <strain evidence="5">Araruama</strain>
    </source>
</reference>